<dbReference type="InterPro" id="IPR049331">
    <property type="entry name" value="Top1B_N_bact"/>
</dbReference>
<evidence type="ECO:0000259" key="1">
    <source>
        <dbReference type="Pfam" id="PF21338"/>
    </source>
</evidence>
<sequence length="325" mass="38108">MSKNKYVIKGMNNESNGFNRFNRFNEFNEFNKQENDLLENVLNDNNLFNKIDNSKELRPGPKLTDKIHMHQMGQIKQTGGNSLLRSNKYDNEIHILHAQNDVFLYKDTNKPIQSNLLERLKQLRIPSSWKNISISSDENSDIQATGYLEDGTVQHKYHKRLVIKAEEALLMHLYKLAKSIKQLDDTSIFKHLDAETPTLNQEDMEKYLKKNVIENYSLKDLKMYVTNYYFVKCLLDETRNSPLSNLDLVKNYTEATQLIKKNITDAMKKVALFLQGNLTLSKHSYVMNFSIDLYQNDPLFFIKRQNDKPSDVLVELFVLFKTRSY</sequence>
<dbReference type="SUPFAM" id="SSF55869">
    <property type="entry name" value="DNA topoisomerase I domain"/>
    <property type="match status" value="1"/>
</dbReference>
<organism evidence="2">
    <name type="scientific">Terrestrivirus sp</name>
    <dbReference type="NCBI Taxonomy" id="2487775"/>
    <lineage>
        <taxon>Viruses</taxon>
        <taxon>Varidnaviria</taxon>
        <taxon>Bamfordvirae</taxon>
        <taxon>Nucleocytoviricota</taxon>
        <taxon>Megaviricetes</taxon>
        <taxon>Imitervirales</taxon>
        <taxon>Mimiviridae</taxon>
        <taxon>Klosneuvirinae</taxon>
    </lineage>
</organism>
<evidence type="ECO:0000313" key="2">
    <source>
        <dbReference type="EMBL" id="AYV75978.1"/>
    </source>
</evidence>
<dbReference type="Gene3D" id="3.30.66.10">
    <property type="entry name" value="DNA topoisomerase I domain"/>
    <property type="match status" value="1"/>
</dbReference>
<proteinExistence type="predicted"/>
<dbReference type="InterPro" id="IPR035447">
    <property type="entry name" value="DNA_topo_I_N_sf"/>
</dbReference>
<dbReference type="SUPFAM" id="SSF56349">
    <property type="entry name" value="DNA breaking-rejoining enzymes"/>
    <property type="match status" value="1"/>
</dbReference>
<keyword evidence="2" id="KW-0413">Isomerase</keyword>
<dbReference type="EMBL" id="MK071982">
    <property type="protein sequence ID" value="AYV75978.1"/>
    <property type="molecule type" value="Genomic_DNA"/>
</dbReference>
<gene>
    <name evidence="2" type="ORF">Terrestrivirus4_26</name>
</gene>
<accession>A0A3G4ZMA4</accession>
<dbReference type="InterPro" id="IPR011010">
    <property type="entry name" value="DNA_brk_join_enz"/>
</dbReference>
<feature type="domain" description="DNA topoisomerase IB N-terminal" evidence="1">
    <location>
        <begin position="111"/>
        <end position="147"/>
    </location>
</feature>
<protein>
    <submittedName>
        <fullName evidence="2">DNA topoisomerase 1b</fullName>
    </submittedName>
</protein>
<dbReference type="GO" id="GO:0016853">
    <property type="term" value="F:isomerase activity"/>
    <property type="evidence" value="ECO:0007669"/>
    <property type="project" value="UniProtKB-KW"/>
</dbReference>
<dbReference type="Pfam" id="PF21338">
    <property type="entry name" value="Top1B_N_bact"/>
    <property type="match status" value="1"/>
</dbReference>
<name>A0A3G4ZMA4_9VIRU</name>
<dbReference type="GO" id="GO:0003677">
    <property type="term" value="F:DNA binding"/>
    <property type="evidence" value="ECO:0007669"/>
    <property type="project" value="InterPro"/>
</dbReference>
<reference evidence="2" key="1">
    <citation type="submission" date="2018-10" db="EMBL/GenBank/DDBJ databases">
        <title>Hidden diversity of soil giant viruses.</title>
        <authorList>
            <person name="Schulz F."/>
            <person name="Alteio L."/>
            <person name="Goudeau D."/>
            <person name="Ryan E.M."/>
            <person name="Malmstrom R.R."/>
            <person name="Blanchard J."/>
            <person name="Woyke T."/>
        </authorList>
    </citation>
    <scope>NUCLEOTIDE SEQUENCE</scope>
    <source>
        <strain evidence="2">TEV1</strain>
    </source>
</reference>